<dbReference type="SUPFAM" id="SSF102114">
    <property type="entry name" value="Radical SAM enzymes"/>
    <property type="match status" value="1"/>
</dbReference>
<dbReference type="GO" id="GO:0051539">
    <property type="term" value="F:4 iron, 4 sulfur cluster binding"/>
    <property type="evidence" value="ECO:0007669"/>
    <property type="project" value="UniProtKB-KW"/>
</dbReference>
<dbReference type="Pfam" id="PF04055">
    <property type="entry name" value="Radical_SAM"/>
    <property type="match status" value="1"/>
</dbReference>
<dbReference type="GO" id="GO:0036355">
    <property type="term" value="F:2-iminoacetate synthase activity"/>
    <property type="evidence" value="ECO:0007669"/>
    <property type="project" value="UniProtKB-EC"/>
</dbReference>
<dbReference type="SFLD" id="SFLDG01081">
    <property type="entry name" value="cleavage_of_the_Ca-Cb_bond_in"/>
    <property type="match status" value="1"/>
</dbReference>
<dbReference type="PANTHER" id="PTHR43583">
    <property type="entry name" value="2-IMINOACETATE SYNTHASE"/>
    <property type="match status" value="1"/>
</dbReference>
<dbReference type="InterPro" id="IPR007197">
    <property type="entry name" value="rSAM"/>
</dbReference>
<evidence type="ECO:0000256" key="2">
    <source>
        <dbReference type="ARBA" id="ARBA00022485"/>
    </source>
</evidence>
<keyword evidence="3" id="KW-0949">S-adenosyl-L-methionine</keyword>
<evidence type="ECO:0000256" key="1">
    <source>
        <dbReference type="ARBA" id="ARBA00001966"/>
    </source>
</evidence>
<keyword evidence="2" id="KW-0004">4Fe-4S</keyword>
<dbReference type="NCBIfam" id="TIGR02351">
    <property type="entry name" value="thiH"/>
    <property type="match status" value="1"/>
</dbReference>
<evidence type="ECO:0000313" key="9">
    <source>
        <dbReference type="Proteomes" id="UP000823927"/>
    </source>
</evidence>
<dbReference type="InterPro" id="IPR012726">
    <property type="entry name" value="ThiH"/>
</dbReference>
<protein>
    <submittedName>
        <fullName evidence="8">2-iminoacetate synthase ThiH</fullName>
        <ecNumber evidence="8">4.1.99.19</ecNumber>
    </submittedName>
</protein>
<dbReference type="InterPro" id="IPR034428">
    <property type="entry name" value="ThiH/NoCL/HydG-like"/>
</dbReference>
<dbReference type="SFLD" id="SFLDS00029">
    <property type="entry name" value="Radical_SAM"/>
    <property type="match status" value="1"/>
</dbReference>
<accession>A0A9D1F362</accession>
<reference evidence="8" key="1">
    <citation type="submission" date="2020-10" db="EMBL/GenBank/DDBJ databases">
        <authorList>
            <person name="Gilroy R."/>
        </authorList>
    </citation>
    <scope>NUCLEOTIDE SEQUENCE</scope>
    <source>
        <strain evidence="8">CHK178-757</strain>
    </source>
</reference>
<keyword evidence="4" id="KW-0479">Metal-binding</keyword>
<dbReference type="InterPro" id="IPR013785">
    <property type="entry name" value="Aldolase_TIM"/>
</dbReference>
<evidence type="ECO:0000256" key="5">
    <source>
        <dbReference type="ARBA" id="ARBA00023004"/>
    </source>
</evidence>
<dbReference type="InterPro" id="IPR058240">
    <property type="entry name" value="rSAM_sf"/>
</dbReference>
<dbReference type="SMART" id="SM00876">
    <property type="entry name" value="BATS"/>
    <property type="match status" value="1"/>
</dbReference>
<dbReference type="Gene3D" id="3.20.20.70">
    <property type="entry name" value="Aldolase class I"/>
    <property type="match status" value="1"/>
</dbReference>
<keyword evidence="6" id="KW-0411">Iron-sulfur</keyword>
<dbReference type="SFLD" id="SFLDG01060">
    <property type="entry name" value="BATS_domain_containing"/>
    <property type="match status" value="1"/>
</dbReference>
<comment type="caution">
    <text evidence="8">The sequence shown here is derived from an EMBL/GenBank/DDBJ whole genome shotgun (WGS) entry which is preliminary data.</text>
</comment>
<dbReference type="Proteomes" id="UP000823927">
    <property type="component" value="Unassembled WGS sequence"/>
</dbReference>
<dbReference type="Pfam" id="PF06968">
    <property type="entry name" value="BATS"/>
    <property type="match status" value="1"/>
</dbReference>
<keyword evidence="5" id="KW-0408">Iron</keyword>
<dbReference type="AlphaFoldDB" id="A0A9D1F362"/>
<dbReference type="InterPro" id="IPR010722">
    <property type="entry name" value="BATS_dom"/>
</dbReference>
<proteinExistence type="predicted"/>
<sequence>MTYMDGMEAIDHSIMDTVLAAAADYDYYQYTENHVLAALSHDEITLEDFKALLSPAALPHLEAIARRAKAETRKHFGNSVALFTPLYIANYCENNCIYCGFNCKNRIHRARLTMEEIDRELHTIAKTGLKDILILTGESRHMSDVEYIGEALKIAQKYFSSISLEIYPLNTDEYAYLHRCGADYVCVYQETYNPDKYEQMHLSGPKRIFPYRFNAQERALMGGMRGVAFGALLGLDDFRKDAFATGLHASLIQHKYPHAEISFSTPRLRPYINNEENNPKDVHEPQLLQVMLAYRLFLPYAGITISTRERAGFRDNVIGLAATKISAGVSVGVGGHEEEAKGDEQFEISDPRSVAQVDAAIRAHGLQPVYSDYLWTEDFPEDLRNHAS</sequence>
<dbReference type="EC" id="4.1.99.19" evidence="8"/>
<dbReference type="CDD" id="cd01335">
    <property type="entry name" value="Radical_SAM"/>
    <property type="match status" value="1"/>
</dbReference>
<dbReference type="GO" id="GO:0005506">
    <property type="term" value="F:iron ion binding"/>
    <property type="evidence" value="ECO:0007669"/>
    <property type="project" value="InterPro"/>
</dbReference>
<evidence type="ECO:0000256" key="3">
    <source>
        <dbReference type="ARBA" id="ARBA00022691"/>
    </source>
</evidence>
<evidence type="ECO:0000313" key="8">
    <source>
        <dbReference type="EMBL" id="HIS46653.1"/>
    </source>
</evidence>
<feature type="domain" description="Biotin and thiamin synthesis-associated" evidence="7">
    <location>
        <begin position="264"/>
        <end position="368"/>
    </location>
</feature>
<dbReference type="PANTHER" id="PTHR43583:SF1">
    <property type="entry name" value="2-IMINOACETATE SYNTHASE"/>
    <property type="match status" value="1"/>
</dbReference>
<evidence type="ECO:0000256" key="6">
    <source>
        <dbReference type="ARBA" id="ARBA00023014"/>
    </source>
</evidence>
<organism evidence="8 9">
    <name type="scientific">Candidatus Scybalocola faecigallinarum</name>
    <dbReference type="NCBI Taxonomy" id="2840941"/>
    <lineage>
        <taxon>Bacteria</taxon>
        <taxon>Bacillati</taxon>
        <taxon>Bacillota</taxon>
        <taxon>Clostridia</taxon>
        <taxon>Lachnospirales</taxon>
        <taxon>Lachnospiraceae</taxon>
        <taxon>Lachnospiraceae incertae sedis</taxon>
        <taxon>Candidatus Scybalocola (ex Gilroy et al. 2021)</taxon>
    </lineage>
</organism>
<evidence type="ECO:0000259" key="7">
    <source>
        <dbReference type="SMART" id="SM00876"/>
    </source>
</evidence>
<comment type="cofactor">
    <cofactor evidence="1">
        <name>[4Fe-4S] cluster</name>
        <dbReference type="ChEBI" id="CHEBI:49883"/>
    </cofactor>
</comment>
<dbReference type="SFLD" id="SFLDF00301">
    <property type="entry name" value="2-iminoacetate_synthase_(ThiH)"/>
    <property type="match status" value="1"/>
</dbReference>
<gene>
    <name evidence="8" type="primary">thiH</name>
    <name evidence="8" type="ORF">IAB46_03660</name>
</gene>
<dbReference type="EMBL" id="DVIT01000014">
    <property type="protein sequence ID" value="HIS46653.1"/>
    <property type="molecule type" value="Genomic_DNA"/>
</dbReference>
<keyword evidence="8" id="KW-0456">Lyase</keyword>
<reference evidence="8" key="2">
    <citation type="journal article" date="2021" name="PeerJ">
        <title>Extensive microbial diversity within the chicken gut microbiome revealed by metagenomics and culture.</title>
        <authorList>
            <person name="Gilroy R."/>
            <person name="Ravi A."/>
            <person name="Getino M."/>
            <person name="Pursley I."/>
            <person name="Horton D.L."/>
            <person name="Alikhan N.F."/>
            <person name="Baker D."/>
            <person name="Gharbi K."/>
            <person name="Hall N."/>
            <person name="Watson M."/>
            <person name="Adriaenssens E.M."/>
            <person name="Foster-Nyarko E."/>
            <person name="Jarju S."/>
            <person name="Secka A."/>
            <person name="Antonio M."/>
            <person name="Oren A."/>
            <person name="Chaudhuri R.R."/>
            <person name="La Ragione R."/>
            <person name="Hildebrand F."/>
            <person name="Pallen M.J."/>
        </authorList>
    </citation>
    <scope>NUCLEOTIDE SEQUENCE</scope>
    <source>
        <strain evidence="8">CHK178-757</strain>
    </source>
</reference>
<name>A0A9D1F362_9FIRM</name>
<evidence type="ECO:0000256" key="4">
    <source>
        <dbReference type="ARBA" id="ARBA00022723"/>
    </source>
</evidence>